<feature type="short sequence motif" description="TonB C-terminal box" evidence="12">
    <location>
        <begin position="654"/>
        <end position="671"/>
    </location>
</feature>
<keyword evidence="17" id="KW-1185">Reference proteome</keyword>
<keyword evidence="10 11" id="KW-0998">Cell outer membrane</keyword>
<dbReference type="Proteomes" id="UP001251857">
    <property type="component" value="Unassembled WGS sequence"/>
</dbReference>
<evidence type="ECO:0000256" key="12">
    <source>
        <dbReference type="PROSITE-ProRule" id="PRU10144"/>
    </source>
</evidence>
<evidence type="ECO:0000256" key="9">
    <source>
        <dbReference type="ARBA" id="ARBA00023170"/>
    </source>
</evidence>
<dbReference type="InterPro" id="IPR039426">
    <property type="entry name" value="TonB-dep_rcpt-like"/>
</dbReference>
<gene>
    <name evidence="16" type="ORF">RM532_11480</name>
</gene>
<evidence type="ECO:0000256" key="1">
    <source>
        <dbReference type="ARBA" id="ARBA00004571"/>
    </source>
</evidence>
<evidence type="ECO:0000313" key="16">
    <source>
        <dbReference type="EMBL" id="MDT0635574.1"/>
    </source>
</evidence>
<evidence type="ECO:0000256" key="10">
    <source>
        <dbReference type="ARBA" id="ARBA00023237"/>
    </source>
</evidence>
<dbReference type="InterPro" id="IPR012910">
    <property type="entry name" value="Plug_dom"/>
</dbReference>
<protein>
    <submittedName>
        <fullName evidence="16">TonB-dependent receptor</fullName>
    </submittedName>
</protein>
<keyword evidence="7 13" id="KW-0798">TonB box</keyword>
<dbReference type="PANTHER" id="PTHR30069:SF29">
    <property type="entry name" value="HEMOGLOBIN AND HEMOGLOBIN-HAPTOGLOBIN-BINDING PROTEIN 1-RELATED"/>
    <property type="match status" value="1"/>
</dbReference>
<evidence type="ECO:0000259" key="15">
    <source>
        <dbReference type="Pfam" id="PF07715"/>
    </source>
</evidence>
<keyword evidence="8 11" id="KW-0472">Membrane</keyword>
<dbReference type="InterPro" id="IPR037066">
    <property type="entry name" value="Plug_dom_sf"/>
</dbReference>
<proteinExistence type="inferred from homology"/>
<dbReference type="PROSITE" id="PS52016">
    <property type="entry name" value="TONB_DEPENDENT_REC_3"/>
    <property type="match status" value="1"/>
</dbReference>
<evidence type="ECO:0000256" key="8">
    <source>
        <dbReference type="ARBA" id="ARBA00023136"/>
    </source>
</evidence>
<evidence type="ECO:0000259" key="14">
    <source>
        <dbReference type="Pfam" id="PF00593"/>
    </source>
</evidence>
<reference evidence="16 17" key="1">
    <citation type="submission" date="2023-09" db="EMBL/GenBank/DDBJ databases">
        <authorList>
            <person name="Rey-Velasco X."/>
        </authorList>
    </citation>
    <scope>NUCLEOTIDE SEQUENCE [LARGE SCALE GENOMIC DNA]</scope>
    <source>
        <strain evidence="16 17">W335</strain>
    </source>
</reference>
<evidence type="ECO:0000256" key="11">
    <source>
        <dbReference type="PROSITE-ProRule" id="PRU01360"/>
    </source>
</evidence>
<dbReference type="RefSeq" id="WP_311653471.1">
    <property type="nucleotide sequence ID" value="NZ_JAVRIB010000011.1"/>
</dbReference>
<dbReference type="EMBL" id="JAVRIB010000011">
    <property type="protein sequence ID" value="MDT0635574.1"/>
    <property type="molecule type" value="Genomic_DNA"/>
</dbReference>
<name>A0ABU3C1Y3_9GAMM</name>
<keyword evidence="3 11" id="KW-0813">Transport</keyword>
<evidence type="ECO:0000256" key="5">
    <source>
        <dbReference type="ARBA" id="ARBA00022692"/>
    </source>
</evidence>
<evidence type="ECO:0000256" key="4">
    <source>
        <dbReference type="ARBA" id="ARBA00022452"/>
    </source>
</evidence>
<comment type="subcellular location">
    <subcellularLocation>
        <location evidence="1 11">Cell outer membrane</location>
        <topology evidence="1 11">Multi-pass membrane protein</topology>
    </subcellularLocation>
</comment>
<keyword evidence="4 11" id="KW-1134">Transmembrane beta strand</keyword>
<dbReference type="InterPro" id="IPR036942">
    <property type="entry name" value="Beta-barrel_TonB_sf"/>
</dbReference>
<keyword evidence="9 16" id="KW-0675">Receptor</keyword>
<dbReference type="Gene3D" id="2.170.130.10">
    <property type="entry name" value="TonB-dependent receptor, plug domain"/>
    <property type="match status" value="1"/>
</dbReference>
<evidence type="ECO:0000256" key="7">
    <source>
        <dbReference type="ARBA" id="ARBA00023077"/>
    </source>
</evidence>
<feature type="domain" description="TonB-dependent receptor-like beta-barrel" evidence="14">
    <location>
        <begin position="201"/>
        <end position="644"/>
    </location>
</feature>
<evidence type="ECO:0000256" key="2">
    <source>
        <dbReference type="ARBA" id="ARBA00008143"/>
    </source>
</evidence>
<evidence type="ECO:0000256" key="6">
    <source>
        <dbReference type="ARBA" id="ARBA00022729"/>
    </source>
</evidence>
<keyword evidence="6" id="KW-0732">Signal</keyword>
<feature type="domain" description="TonB-dependent receptor plug" evidence="15">
    <location>
        <begin position="59"/>
        <end position="160"/>
    </location>
</feature>
<dbReference type="InterPro" id="IPR010917">
    <property type="entry name" value="TonB_rcpt_CS"/>
</dbReference>
<dbReference type="Pfam" id="PF07715">
    <property type="entry name" value="Plug"/>
    <property type="match status" value="1"/>
</dbReference>
<evidence type="ECO:0000313" key="17">
    <source>
        <dbReference type="Proteomes" id="UP001251857"/>
    </source>
</evidence>
<dbReference type="Gene3D" id="2.40.170.20">
    <property type="entry name" value="TonB-dependent receptor, beta-barrel domain"/>
    <property type="match status" value="1"/>
</dbReference>
<comment type="caution">
    <text evidence="16">The sequence shown here is derived from an EMBL/GenBank/DDBJ whole genome shotgun (WGS) entry which is preliminary data.</text>
</comment>
<dbReference type="InterPro" id="IPR000531">
    <property type="entry name" value="Beta-barrel_TonB"/>
</dbReference>
<keyword evidence="5 11" id="KW-0812">Transmembrane</keyword>
<comment type="similarity">
    <text evidence="2">Belongs to the TonB-dependent receptor family. Hemoglobin/haptoglobin binding protein subfamily.</text>
</comment>
<dbReference type="PANTHER" id="PTHR30069">
    <property type="entry name" value="TONB-DEPENDENT OUTER MEMBRANE RECEPTOR"/>
    <property type="match status" value="1"/>
</dbReference>
<dbReference type="PROSITE" id="PS01156">
    <property type="entry name" value="TONB_DEPENDENT_REC_2"/>
    <property type="match status" value="1"/>
</dbReference>
<sequence>MIRTLSVPGRALAAGWLLAGLWAGAGEVLADESDTAELDPIEVGAGPLNAADSTEASQRTGAVRTIEREAFANRITDLAGVLGGETGVQIRRTGGLGSPAAISIRGSSSKQVQVYLDGMLLNDPVTGGVDLGLFSLESIARIRTYPGNPPARFAQAGVGGLVALTSLPAGGDSLTRATLGGGSFGARRAGLFHSGGHEDFSYWLAYDHQRADNDFTYANRDAWFNPNDGATTTRRNAEFDQNAISSKLGYRLDGERRVDALLQWRDSERGVPTIQNFRDNRARLDTLDRRAQLHYQDIGTFDGRLHQSHRLVWSEIEEQYRDEAGRVGVGRQNVGTDTRELGGNSSLGWLIGGHTLGLTVDVSHTEQSQDDALDADPGLMRERVQLVTALRHEWSSAGGAIATEAAVRRYDVFDETETIAAGGKRRNDTNTDHLGWQLGGRVAATSWLGLYANLARHIRIPALLERFGQRGLFVGNPGLQAEEGVNAEIGARASHDRGHIELTGFRRDLDPAIVAVYNARGVGRFVNIAAEVVGLELEASYRPLDFWTLTASVSTQESENDAPRIADRDGKQLPGVYHDSARLTSAWTAGEFRLALDYRYDSGLFYDAANLLPADDRRTLGATLSWERQWRSDRRTGLTLEIRNATDELYQDFSRFPSPGRSYFMTLTQRF</sequence>
<evidence type="ECO:0000256" key="3">
    <source>
        <dbReference type="ARBA" id="ARBA00022448"/>
    </source>
</evidence>
<dbReference type="SUPFAM" id="SSF56935">
    <property type="entry name" value="Porins"/>
    <property type="match status" value="1"/>
</dbReference>
<evidence type="ECO:0000256" key="13">
    <source>
        <dbReference type="RuleBase" id="RU003357"/>
    </source>
</evidence>
<accession>A0ABU3C1Y3</accession>
<organism evidence="16 17">
    <name type="scientific">Spectribacter hydrogenoxidans</name>
    <dbReference type="NCBI Taxonomy" id="3075608"/>
    <lineage>
        <taxon>Bacteria</taxon>
        <taxon>Pseudomonadati</taxon>
        <taxon>Pseudomonadota</taxon>
        <taxon>Gammaproteobacteria</taxon>
        <taxon>Salinisphaerales</taxon>
        <taxon>Salinisphaeraceae</taxon>
        <taxon>Spectribacter</taxon>
    </lineage>
</organism>
<dbReference type="Pfam" id="PF00593">
    <property type="entry name" value="TonB_dep_Rec_b-barrel"/>
    <property type="match status" value="1"/>
</dbReference>